<comment type="miscellaneous">
    <text evidence="6">In the reaction, the free carboxyl group of octanoic acid is attached via an amide linkage to the epsilon-amino group of a specific lysine residue of lipoyl domains of lipoate-dependent enzymes.</text>
</comment>
<evidence type="ECO:0000256" key="2">
    <source>
        <dbReference type="ARBA" id="ARBA00022490"/>
    </source>
</evidence>
<evidence type="ECO:0000256" key="3">
    <source>
        <dbReference type="ARBA" id="ARBA00022679"/>
    </source>
</evidence>
<evidence type="ECO:0000256" key="8">
    <source>
        <dbReference type="PIRSR" id="PIRSR016262-1"/>
    </source>
</evidence>
<protein>
    <recommendedName>
        <fullName evidence="6 7">Octanoyltransferase</fullName>
        <ecNumber evidence="6 7">2.3.1.181</ecNumber>
    </recommendedName>
    <alternativeName>
        <fullName evidence="6">Lipoate-protein ligase B</fullName>
    </alternativeName>
    <alternativeName>
        <fullName evidence="6">Lipoyl/octanoyl transferase</fullName>
    </alternativeName>
    <alternativeName>
        <fullName evidence="6">Octanoyl-[acyl-carrier-protein]-protein N-octanoyltransferase</fullName>
    </alternativeName>
</protein>
<organism evidence="12 13">
    <name type="scientific">Pedobacter yulinensis</name>
    <dbReference type="NCBI Taxonomy" id="2126353"/>
    <lineage>
        <taxon>Bacteria</taxon>
        <taxon>Pseudomonadati</taxon>
        <taxon>Bacteroidota</taxon>
        <taxon>Sphingobacteriia</taxon>
        <taxon>Sphingobacteriales</taxon>
        <taxon>Sphingobacteriaceae</taxon>
        <taxon>Pedobacter</taxon>
    </lineage>
</organism>
<evidence type="ECO:0000256" key="10">
    <source>
        <dbReference type="PIRSR" id="PIRSR016262-3"/>
    </source>
</evidence>
<accession>A0A2T3HQN1</accession>
<evidence type="ECO:0000256" key="9">
    <source>
        <dbReference type="PIRSR" id="PIRSR016262-2"/>
    </source>
</evidence>
<evidence type="ECO:0000256" key="6">
    <source>
        <dbReference type="HAMAP-Rule" id="MF_00013"/>
    </source>
</evidence>
<comment type="subcellular location">
    <subcellularLocation>
        <location evidence="6">Cytoplasm</location>
    </subcellularLocation>
</comment>
<dbReference type="PANTHER" id="PTHR10993:SF12">
    <property type="entry name" value="OCTANOYLTRANSFERASE"/>
    <property type="match status" value="1"/>
</dbReference>
<feature type="site" description="Lowers pKa of active site Cys" evidence="6 10">
    <location>
        <position position="158"/>
    </location>
</feature>
<dbReference type="Gene3D" id="3.30.930.10">
    <property type="entry name" value="Bira Bifunctional Protein, Domain 2"/>
    <property type="match status" value="1"/>
</dbReference>
<comment type="pathway">
    <text evidence="1 6 7">Protein modification; protein lipoylation via endogenous pathway; protein N(6)-(lipoyl)lysine from octanoyl-[acyl-carrier-protein]: step 1/2.</text>
</comment>
<proteinExistence type="inferred from homology"/>
<dbReference type="PROSITE" id="PS51733">
    <property type="entry name" value="BPL_LPL_CATALYTIC"/>
    <property type="match status" value="1"/>
</dbReference>
<evidence type="ECO:0000256" key="7">
    <source>
        <dbReference type="PIRNR" id="PIRNR016262"/>
    </source>
</evidence>
<keyword evidence="2 6" id="KW-0963">Cytoplasm</keyword>
<sequence>MKNKSVRFEDWGLTDYQEAWNRQEQLLNGIVALKTRNRQEQTSLPTPNYLVFCEHPHVYTLGKSGKAENLLLDEAGLAEKQASFYKINRGGDITYHGPGQIVGYPILDLENFFTDIHLYLREMEEAVIRTLADYGITAGRYPGYTGVWLDPEGENARKICAMGVRCSRWVTMHGFAFNVNADLSYFNNIVPCGIDDKAVTSMRSELGREVPVKEVKERLKGHLAGIFGMDLH</sequence>
<dbReference type="PIRSF" id="PIRSF016262">
    <property type="entry name" value="LPLase"/>
    <property type="match status" value="1"/>
</dbReference>
<dbReference type="GO" id="GO:0005737">
    <property type="term" value="C:cytoplasm"/>
    <property type="evidence" value="ECO:0007669"/>
    <property type="project" value="UniProtKB-SubCell"/>
</dbReference>
<dbReference type="InterPro" id="IPR000544">
    <property type="entry name" value="Octanoyltransferase"/>
</dbReference>
<feature type="domain" description="BPL/LPL catalytic" evidence="11">
    <location>
        <begin position="44"/>
        <end position="231"/>
    </location>
</feature>
<dbReference type="RefSeq" id="WP_107212800.1">
    <property type="nucleotide sequence ID" value="NZ_KZ686268.1"/>
</dbReference>
<dbReference type="InterPro" id="IPR020605">
    <property type="entry name" value="Octanoyltransferase_CS"/>
</dbReference>
<feature type="binding site" evidence="6 9">
    <location>
        <begin position="89"/>
        <end position="96"/>
    </location>
    <ligand>
        <name>substrate</name>
    </ligand>
</feature>
<gene>
    <name evidence="6" type="primary">lipB</name>
    <name evidence="12" type="ORF">C7T94_00985</name>
</gene>
<evidence type="ECO:0000256" key="1">
    <source>
        <dbReference type="ARBA" id="ARBA00004821"/>
    </source>
</evidence>
<dbReference type="EMBL" id="PYLS01000001">
    <property type="protein sequence ID" value="PST84739.1"/>
    <property type="molecule type" value="Genomic_DNA"/>
</dbReference>
<dbReference type="InterPro" id="IPR004143">
    <property type="entry name" value="BPL_LPL_catalytic"/>
</dbReference>
<dbReference type="SUPFAM" id="SSF55681">
    <property type="entry name" value="Class II aaRS and biotin synthetases"/>
    <property type="match status" value="1"/>
</dbReference>
<dbReference type="InterPro" id="IPR045864">
    <property type="entry name" value="aa-tRNA-synth_II/BPL/LPL"/>
</dbReference>
<dbReference type="EC" id="2.3.1.181" evidence="6 7"/>
<comment type="function">
    <text evidence="5 6 7">Catalyzes the transfer of endogenously produced octanoic acid from octanoyl-acyl-carrier-protein onto the lipoyl domains of lipoate-dependent enzymes. Lipoyl-ACP can also act as a substrate although octanoyl-ACP is likely to be the physiological substrate.</text>
</comment>
<dbReference type="PROSITE" id="PS01313">
    <property type="entry name" value="LIPB"/>
    <property type="match status" value="1"/>
</dbReference>
<evidence type="ECO:0000256" key="4">
    <source>
        <dbReference type="ARBA" id="ARBA00023315"/>
    </source>
</evidence>
<dbReference type="NCBIfam" id="TIGR00214">
    <property type="entry name" value="lipB"/>
    <property type="match status" value="1"/>
</dbReference>
<comment type="catalytic activity">
    <reaction evidence="6 7">
        <text>octanoyl-[ACP] + L-lysyl-[protein] = N(6)-octanoyl-L-lysyl-[protein] + holo-[ACP] + H(+)</text>
        <dbReference type="Rhea" id="RHEA:17665"/>
        <dbReference type="Rhea" id="RHEA-COMP:9636"/>
        <dbReference type="Rhea" id="RHEA-COMP:9685"/>
        <dbReference type="Rhea" id="RHEA-COMP:9752"/>
        <dbReference type="Rhea" id="RHEA-COMP:9928"/>
        <dbReference type="ChEBI" id="CHEBI:15378"/>
        <dbReference type="ChEBI" id="CHEBI:29969"/>
        <dbReference type="ChEBI" id="CHEBI:64479"/>
        <dbReference type="ChEBI" id="CHEBI:78463"/>
        <dbReference type="ChEBI" id="CHEBI:78809"/>
        <dbReference type="EC" id="2.3.1.181"/>
    </reaction>
</comment>
<dbReference type="OrthoDB" id="9787061at2"/>
<feature type="binding site" evidence="6 9">
    <location>
        <begin position="161"/>
        <end position="163"/>
    </location>
    <ligand>
        <name>substrate</name>
    </ligand>
</feature>
<dbReference type="GO" id="GO:0033819">
    <property type="term" value="F:lipoyl(octanoyl) transferase activity"/>
    <property type="evidence" value="ECO:0007669"/>
    <property type="project" value="UniProtKB-EC"/>
</dbReference>
<dbReference type="Proteomes" id="UP000240912">
    <property type="component" value="Unassembled WGS sequence"/>
</dbReference>
<evidence type="ECO:0000313" key="12">
    <source>
        <dbReference type="EMBL" id="PST84739.1"/>
    </source>
</evidence>
<dbReference type="NCBIfam" id="NF010925">
    <property type="entry name" value="PRK14345.1"/>
    <property type="match status" value="1"/>
</dbReference>
<keyword evidence="13" id="KW-1185">Reference proteome</keyword>
<keyword evidence="4 6" id="KW-0012">Acyltransferase</keyword>
<evidence type="ECO:0000259" key="11">
    <source>
        <dbReference type="PROSITE" id="PS51733"/>
    </source>
</evidence>
<reference evidence="12 13" key="1">
    <citation type="submission" date="2018-03" db="EMBL/GenBank/DDBJ databases">
        <authorList>
            <person name="Keele B.F."/>
        </authorList>
    </citation>
    <scope>NUCLEOTIDE SEQUENCE [LARGE SCALE GENOMIC DNA]</scope>
    <source>
        <strain evidence="12 13">YL28-9</strain>
    </source>
</reference>
<keyword evidence="3 6" id="KW-0808">Transferase</keyword>
<evidence type="ECO:0000256" key="5">
    <source>
        <dbReference type="ARBA" id="ARBA00024732"/>
    </source>
</evidence>
<dbReference type="Pfam" id="PF21948">
    <property type="entry name" value="LplA-B_cat"/>
    <property type="match status" value="1"/>
</dbReference>
<dbReference type="UniPathway" id="UPA00538">
    <property type="reaction ID" value="UER00592"/>
</dbReference>
<feature type="active site" description="Acyl-thioester intermediate" evidence="6 8">
    <location>
        <position position="192"/>
    </location>
</feature>
<comment type="similarity">
    <text evidence="6 7">Belongs to the LipB family.</text>
</comment>
<dbReference type="HAMAP" id="MF_00013">
    <property type="entry name" value="LipB"/>
    <property type="match status" value="1"/>
</dbReference>
<name>A0A2T3HQN1_9SPHI</name>
<dbReference type="FunFam" id="3.30.930.10:FF:000035">
    <property type="entry name" value="Putative lipoyltransferase 2, mitochondrial"/>
    <property type="match status" value="1"/>
</dbReference>
<dbReference type="GO" id="GO:0009249">
    <property type="term" value="P:protein lipoylation"/>
    <property type="evidence" value="ECO:0007669"/>
    <property type="project" value="InterPro"/>
</dbReference>
<feature type="binding site" evidence="6 9">
    <location>
        <begin position="174"/>
        <end position="176"/>
    </location>
    <ligand>
        <name>substrate</name>
    </ligand>
</feature>
<dbReference type="CDD" id="cd16444">
    <property type="entry name" value="LipB"/>
    <property type="match status" value="1"/>
</dbReference>
<dbReference type="AlphaFoldDB" id="A0A2T3HQN1"/>
<dbReference type="PANTHER" id="PTHR10993">
    <property type="entry name" value="OCTANOYLTRANSFERASE"/>
    <property type="match status" value="1"/>
</dbReference>
<comment type="caution">
    <text evidence="12">The sequence shown here is derived from an EMBL/GenBank/DDBJ whole genome shotgun (WGS) entry which is preliminary data.</text>
</comment>
<evidence type="ECO:0000313" key="13">
    <source>
        <dbReference type="Proteomes" id="UP000240912"/>
    </source>
</evidence>